<accession>A0A0M4CQJ0</accession>
<dbReference type="AlphaFoldDB" id="A0A0M4CQJ0"/>
<feature type="transmembrane region" description="Helical" evidence="1">
    <location>
        <begin position="43"/>
        <end position="62"/>
    </location>
</feature>
<feature type="transmembrane region" description="Helical" evidence="1">
    <location>
        <begin position="102"/>
        <end position="124"/>
    </location>
</feature>
<feature type="transmembrane region" description="Helical" evidence="1">
    <location>
        <begin position="188"/>
        <end position="216"/>
    </location>
</feature>
<feature type="transmembrane region" description="Helical" evidence="1">
    <location>
        <begin position="74"/>
        <end position="96"/>
    </location>
</feature>
<reference evidence="2 3" key="1">
    <citation type="submission" date="2014-08" db="EMBL/GenBank/DDBJ databases">
        <title>Complete genome sequence of Corynebacterium deserti GIMN1.010 (=DSM 45689), isolated from desert sand in western China.</title>
        <authorList>
            <person name="Ruckert C."/>
            <person name="Albersmeier A."/>
            <person name="Kalinowski J."/>
        </authorList>
    </citation>
    <scope>NUCLEOTIDE SEQUENCE [LARGE SCALE GENOMIC DNA]</scope>
    <source>
        <strain evidence="2 3">GIMN1.010</strain>
    </source>
</reference>
<keyword evidence="1" id="KW-0812">Transmembrane</keyword>
<evidence type="ECO:0000256" key="1">
    <source>
        <dbReference type="SAM" id="Phobius"/>
    </source>
</evidence>
<keyword evidence="1" id="KW-0472">Membrane</keyword>
<name>A0A0M4CQJ0_9CORY</name>
<dbReference type="PATRIC" id="fig|931089.4.peg.1812"/>
<gene>
    <name evidence="2" type="ORF">CDES_09000</name>
</gene>
<feature type="transmembrane region" description="Helical" evidence="1">
    <location>
        <begin position="222"/>
        <end position="241"/>
    </location>
</feature>
<dbReference type="EMBL" id="CP009220">
    <property type="protein sequence ID" value="ALC06192.1"/>
    <property type="molecule type" value="Genomic_DNA"/>
</dbReference>
<feature type="transmembrane region" description="Helical" evidence="1">
    <location>
        <begin position="131"/>
        <end position="148"/>
    </location>
</feature>
<dbReference type="KEGG" id="cdx:CDES_09000"/>
<evidence type="ECO:0000313" key="3">
    <source>
        <dbReference type="Proteomes" id="UP000068067"/>
    </source>
</evidence>
<protein>
    <submittedName>
        <fullName evidence="2">Uncharacterized protein</fullName>
    </submittedName>
</protein>
<feature type="transmembrane region" description="Helical" evidence="1">
    <location>
        <begin position="16"/>
        <end position="37"/>
    </location>
</feature>
<keyword evidence="3" id="KW-1185">Reference proteome</keyword>
<dbReference type="Proteomes" id="UP000068067">
    <property type="component" value="Chromosome"/>
</dbReference>
<feature type="transmembrane region" description="Helical" evidence="1">
    <location>
        <begin position="160"/>
        <end position="181"/>
    </location>
</feature>
<organism evidence="2 3">
    <name type="scientific">Corynebacterium deserti GIMN1.010</name>
    <dbReference type="NCBI Taxonomy" id="931089"/>
    <lineage>
        <taxon>Bacteria</taxon>
        <taxon>Bacillati</taxon>
        <taxon>Actinomycetota</taxon>
        <taxon>Actinomycetes</taxon>
        <taxon>Mycobacteriales</taxon>
        <taxon>Corynebacteriaceae</taxon>
        <taxon>Corynebacterium</taxon>
    </lineage>
</organism>
<proteinExistence type="predicted"/>
<keyword evidence="1" id="KW-1133">Transmembrane helix</keyword>
<evidence type="ECO:0000313" key="2">
    <source>
        <dbReference type="EMBL" id="ALC06192.1"/>
    </source>
</evidence>
<sequence>MSTLPNSSPNRPHIRTATASIATAVSVALSVLAPALIPGSVVYSVLTAAGVALGAASIIAALRHRDVPKIFQWLSALGGAMILIIGIVVAIAKLGASPKLDALTQLVSLQVMPYAALACFIGGIGQLPPKWMAPTFMATAGAGAAGWFSLGGDSGLERLLIAASAVFAVLGCAYPVWVCVVKRPRYPAAWVVTLAATLLAVLMLYALSIVVAPGWLWINPAFVAWGYMVPALLATIAGLSVRRS</sequence>